<evidence type="ECO:0000256" key="4">
    <source>
        <dbReference type="ARBA" id="ARBA00022801"/>
    </source>
</evidence>
<dbReference type="InterPro" id="IPR002196">
    <property type="entry name" value="Glyco_hydro_24"/>
</dbReference>
<proteinExistence type="inferred from homology"/>
<accession>A0A0H3EUP4</accession>
<keyword evidence="5 6" id="KW-0326">Glycosidase</keyword>
<keyword evidence="2 6" id="KW-0929">Antimicrobial</keyword>
<evidence type="ECO:0000313" key="7">
    <source>
        <dbReference type="EMBL" id="ADT73839.1"/>
    </source>
</evidence>
<reference evidence="7 8" key="1">
    <citation type="journal article" date="2011" name="BMC Genomics">
        <title>The genome sequence of E. coli W (ATCC 9637): comparative genome analysis and an improved genome-scale reconstruction of E. coli.</title>
        <authorList>
            <person name="Archer C.T."/>
            <person name="Kim J.F."/>
            <person name="Jeong H."/>
            <person name="Park J.H."/>
            <person name="Vickers C.E."/>
            <person name="Lee S.Y."/>
            <person name="Nielsen L.K."/>
        </authorList>
    </citation>
    <scope>NUCLEOTIDE SEQUENCE [LARGE SCALE GENOMIC DNA]</scope>
    <source>
        <strain evidence="8">ATCC 9637 / CCM 2024 / DSM 1116 / LMG 11080 / NBRC 13500 / NCIMB 8666 / NRRL B-766 / W</strain>
    </source>
</reference>
<dbReference type="HAMAP" id="MF_04136">
    <property type="entry name" value="SAR_ENDOLYSIN"/>
    <property type="match status" value="1"/>
</dbReference>
<gene>
    <name evidence="7" type="primary">lys</name>
    <name evidence="7" type="ordered locus">ECW_m0298</name>
</gene>
<evidence type="ECO:0000256" key="6">
    <source>
        <dbReference type="RuleBase" id="RU003788"/>
    </source>
</evidence>
<dbReference type="PANTHER" id="PTHR38107">
    <property type="match status" value="1"/>
</dbReference>
<dbReference type="Gene3D" id="1.10.530.40">
    <property type="match status" value="1"/>
</dbReference>
<dbReference type="EC" id="3.2.1.17" evidence="6"/>
<dbReference type="InterPro" id="IPR034690">
    <property type="entry name" value="Endolysin_T4_type"/>
</dbReference>
<dbReference type="InterPro" id="IPR051018">
    <property type="entry name" value="Bacteriophage_GH24"/>
</dbReference>
<comment type="similarity">
    <text evidence="6">Belongs to the glycosyl hydrolase 24 family.</text>
</comment>
<dbReference type="SUPFAM" id="SSF53955">
    <property type="entry name" value="Lysozyme-like"/>
    <property type="match status" value="1"/>
</dbReference>
<evidence type="ECO:0000256" key="2">
    <source>
        <dbReference type="ARBA" id="ARBA00022529"/>
    </source>
</evidence>
<dbReference type="EMBL" id="CP002185">
    <property type="protein sequence ID" value="ADT73839.1"/>
    <property type="molecule type" value="Genomic_DNA"/>
</dbReference>
<dbReference type="GO" id="GO:0031640">
    <property type="term" value="P:killing of cells of another organism"/>
    <property type="evidence" value="ECO:0007669"/>
    <property type="project" value="UniProtKB-KW"/>
</dbReference>
<dbReference type="InterPro" id="IPR023347">
    <property type="entry name" value="Lysozyme_dom_sf"/>
</dbReference>
<dbReference type="Pfam" id="PF00959">
    <property type="entry name" value="Phage_lysozyme"/>
    <property type="match status" value="1"/>
</dbReference>
<dbReference type="GO" id="GO:0016998">
    <property type="term" value="P:cell wall macromolecule catabolic process"/>
    <property type="evidence" value="ECO:0007669"/>
    <property type="project" value="InterPro"/>
</dbReference>
<dbReference type="KEGG" id="elw:ECW_m0298"/>
<keyword evidence="3 6" id="KW-0081">Bacteriolytic enzyme</keyword>
<evidence type="ECO:0000256" key="5">
    <source>
        <dbReference type="ARBA" id="ARBA00023295"/>
    </source>
</evidence>
<dbReference type="GO" id="GO:0003796">
    <property type="term" value="F:lysozyme activity"/>
    <property type="evidence" value="ECO:0007669"/>
    <property type="project" value="UniProtKB-EC"/>
</dbReference>
<dbReference type="AlphaFoldDB" id="A0A0H3EUP4"/>
<dbReference type="Proteomes" id="UP000008525">
    <property type="component" value="Chromosome"/>
</dbReference>
<evidence type="ECO:0000313" key="8">
    <source>
        <dbReference type="Proteomes" id="UP000008525"/>
    </source>
</evidence>
<dbReference type="InterPro" id="IPR043688">
    <property type="entry name" value="SAR_endolysin-like"/>
</dbReference>
<dbReference type="HAMAP" id="MF_04110">
    <property type="entry name" value="ENDOLYSIN_T4"/>
    <property type="match status" value="1"/>
</dbReference>
<dbReference type="InterPro" id="IPR023346">
    <property type="entry name" value="Lysozyme-like_dom_sf"/>
</dbReference>
<organism evidence="7 8">
    <name type="scientific">Escherichia coli (strain ATCC 9637 / CCM 2024 / DSM 1116 / LMG 11080 / NBRC 13500 / NCIMB 8666 / NRRL B-766 / W)</name>
    <dbReference type="NCBI Taxonomy" id="566546"/>
    <lineage>
        <taxon>Bacteria</taxon>
        <taxon>Pseudomonadati</taxon>
        <taxon>Pseudomonadota</taxon>
        <taxon>Gammaproteobacteria</taxon>
        <taxon>Enterobacterales</taxon>
        <taxon>Enterobacteriaceae</taxon>
        <taxon>Escherichia</taxon>
    </lineage>
</organism>
<dbReference type="PATRIC" id="fig|566546.4.peg.296"/>
<dbReference type="GO" id="GO:0042742">
    <property type="term" value="P:defense response to bacterium"/>
    <property type="evidence" value="ECO:0007669"/>
    <property type="project" value="UniProtKB-KW"/>
</dbReference>
<dbReference type="PANTHER" id="PTHR38107:SF3">
    <property type="entry name" value="LYSOZYME RRRD-RELATED"/>
    <property type="match status" value="1"/>
</dbReference>
<evidence type="ECO:0000256" key="1">
    <source>
        <dbReference type="ARBA" id="ARBA00000632"/>
    </source>
</evidence>
<sequence>MMAGIPKKLKAALLAVTIAGGGVGGYQEMTRQSLIHLENIAYMPYRDIAGVLTVCVGHTGPDIEMRRYSHAECMALLDSDLKPVYAAIDRLVRVPLTPYQKTALATFIFNTGVTAFSKSTLLKKLNAGDYAGARDQMARWVFAAGHKWKGLMNRREVEMAIWNIRGADDLRQ</sequence>
<dbReference type="GO" id="GO:0009253">
    <property type="term" value="P:peptidoglycan catabolic process"/>
    <property type="evidence" value="ECO:0007669"/>
    <property type="project" value="InterPro"/>
</dbReference>
<evidence type="ECO:0000256" key="3">
    <source>
        <dbReference type="ARBA" id="ARBA00022638"/>
    </source>
</evidence>
<dbReference type="CDD" id="cd16900">
    <property type="entry name" value="endolysin_R21-like"/>
    <property type="match status" value="1"/>
</dbReference>
<protein>
    <recommendedName>
        <fullName evidence="6">Lysozyme</fullName>
        <ecNumber evidence="6">3.2.1.17</ecNumber>
    </recommendedName>
</protein>
<name>A0A0H3EUP4_ECOLW</name>
<keyword evidence="4 6" id="KW-0378">Hydrolase</keyword>
<comment type="catalytic activity">
    <reaction evidence="1 6">
        <text>Hydrolysis of (1-&gt;4)-beta-linkages between N-acetylmuramic acid and N-acetyl-D-glucosamine residues in a peptidoglycan and between N-acetyl-D-glucosamine residues in chitodextrins.</text>
        <dbReference type="EC" id="3.2.1.17"/>
    </reaction>
</comment>